<feature type="region of interest" description="Disordered" evidence="1">
    <location>
        <begin position="34"/>
        <end position="57"/>
    </location>
</feature>
<keyword evidence="4" id="KW-0496">Mitochondrion</keyword>
<keyword evidence="2" id="KW-1133">Transmembrane helix</keyword>
<feature type="transmembrane region" description="Helical" evidence="2">
    <location>
        <begin position="676"/>
        <end position="698"/>
    </location>
</feature>
<feature type="chain" id="PRO_5018283692" evidence="3">
    <location>
        <begin position="30"/>
        <end position="751"/>
    </location>
</feature>
<gene>
    <name evidence="4" type="ORF">PLBR_LOCUS8505</name>
</gene>
<evidence type="ECO:0000256" key="2">
    <source>
        <dbReference type="SAM" id="Phobius"/>
    </source>
</evidence>
<sequence>MAACERGAMRLLGRAVLLASVIVVGTVRADCYMHNPRGSNDRNREQNSNRNNANRLFNSQNNAAGGYPWAGDPTLVGQPDPLMFFATSKLRLEWTIQHSCGPYGNAECTLIIQYMNAPASTNLIRDGYPTGPITQRAPGYNMSTFIDPNQNADGTNQIPLPPGFSYATGQQFAANDPYFGTGVDQATLAQNWATFCAGGTVGPYRGVEFGVHESCASYARCRTTSRNQGLYTADQALGGNDASYTRQQANQNRFGLECQEERDYYPYWNPSEWKDIAVLTSNSSWCAYMQAQSQNIMDRYYCVMPAGATALAPITQAACVRSLGTWTRWPNWGLPAPPCIQHATSRDNHLGNDQVEMFAGQPQPVTANYVWTIPASLRGQRFVVRFRYNISATTTDAYADFNSPPGKMTNSALNCQRGAVGANGGGQCSNDLSQTGGPVALYNNPYVLLWNAAQENDGMQHRYLALAVNTAQVGRTFQDRSYVMEVRQDMPKCTGQVINLNVRGKRGNIVQAYPAVEYDWVPNHVQATQQDCFDVQWTGSDFNPAGVAGEGADQTDRHNLVEFQTAGTNPSSPDYAHLIPKWGPSVALFSAADAKMLAYANQSLPACANLVADNGNTNNQYSNCAKLNAAPNTYRHPTLLSFPIGGYVAGTTRNNNFSNRHQKLHIIITSSITTGVWIAIAVVTSIIVASAGACLYAWRRPNSSLGRAVKSLVYGRRAFDGPQPQNDTVKYAGFQDAAPAADPAPGAPAAP</sequence>
<organism evidence="4 5">
    <name type="scientific">Plasmodiophora brassicae</name>
    <name type="common">Clubroot disease agent</name>
    <dbReference type="NCBI Taxonomy" id="37360"/>
    <lineage>
        <taxon>Eukaryota</taxon>
        <taxon>Sar</taxon>
        <taxon>Rhizaria</taxon>
        <taxon>Endomyxa</taxon>
        <taxon>Phytomyxea</taxon>
        <taxon>Plasmodiophorida</taxon>
        <taxon>Plasmodiophoridae</taxon>
        <taxon>Plasmodiophora</taxon>
    </lineage>
</organism>
<geneLocation type="mitochondrion" evidence="4"/>
<feature type="compositionally biased region" description="Low complexity" evidence="1">
    <location>
        <begin position="48"/>
        <end position="57"/>
    </location>
</feature>
<dbReference type="AlphaFoldDB" id="A0A3P3YNC0"/>
<keyword evidence="2" id="KW-0472">Membrane</keyword>
<protein>
    <submittedName>
        <fullName evidence="4">Uncharacterized protein</fullName>
    </submittedName>
</protein>
<evidence type="ECO:0000256" key="3">
    <source>
        <dbReference type="SAM" id="SignalP"/>
    </source>
</evidence>
<dbReference type="EMBL" id="OVEO01000017">
    <property type="protein sequence ID" value="SPR01290.1"/>
    <property type="molecule type" value="Genomic_DNA"/>
</dbReference>
<evidence type="ECO:0000313" key="5">
    <source>
        <dbReference type="Proteomes" id="UP000290189"/>
    </source>
</evidence>
<dbReference type="Proteomes" id="UP000290189">
    <property type="component" value="Unassembled WGS sequence"/>
</dbReference>
<name>A0A3P3YNC0_PLABS</name>
<dbReference type="PANTHER" id="PTHR35170">
    <property type="entry name" value="PROTEIN DD3-3"/>
    <property type="match status" value="1"/>
</dbReference>
<feature type="region of interest" description="Disordered" evidence="1">
    <location>
        <begin position="723"/>
        <end position="751"/>
    </location>
</feature>
<dbReference type="InterPro" id="IPR053320">
    <property type="entry name" value="Protein_DD3-3_O-glyco"/>
</dbReference>
<keyword evidence="2" id="KW-0812">Transmembrane</keyword>
<proteinExistence type="predicted"/>
<accession>A0A3P3YNC0</accession>
<evidence type="ECO:0000313" key="4">
    <source>
        <dbReference type="EMBL" id="SPR01290.1"/>
    </source>
</evidence>
<evidence type="ECO:0000256" key="1">
    <source>
        <dbReference type="SAM" id="MobiDB-lite"/>
    </source>
</evidence>
<dbReference type="PANTHER" id="PTHR35170:SF1">
    <property type="entry name" value="PROTEIN DD3-3"/>
    <property type="match status" value="1"/>
</dbReference>
<reference evidence="4 5" key="1">
    <citation type="submission" date="2018-03" db="EMBL/GenBank/DDBJ databases">
        <authorList>
            <person name="Fogelqvist J."/>
        </authorList>
    </citation>
    <scope>NUCLEOTIDE SEQUENCE [LARGE SCALE GENOMIC DNA]</scope>
</reference>
<feature type="signal peptide" evidence="3">
    <location>
        <begin position="1"/>
        <end position="29"/>
    </location>
</feature>
<keyword evidence="3" id="KW-0732">Signal</keyword>